<dbReference type="SMART" id="SM00387">
    <property type="entry name" value="HATPase_c"/>
    <property type="match status" value="1"/>
</dbReference>
<proteinExistence type="predicted"/>
<dbReference type="EC" id="2.7.13.3" evidence="2"/>
<evidence type="ECO:0000256" key="3">
    <source>
        <dbReference type="ARBA" id="ARBA00022553"/>
    </source>
</evidence>
<dbReference type="PROSITE" id="PS50109">
    <property type="entry name" value="HIS_KIN"/>
    <property type="match status" value="1"/>
</dbReference>
<dbReference type="SUPFAM" id="SSF47384">
    <property type="entry name" value="Homodimeric domain of signal transducing histidine kinase"/>
    <property type="match status" value="1"/>
</dbReference>
<feature type="domain" description="PAS" evidence="7">
    <location>
        <begin position="131"/>
        <end position="197"/>
    </location>
</feature>
<dbReference type="InterPro" id="IPR005467">
    <property type="entry name" value="His_kinase_dom"/>
</dbReference>
<gene>
    <name evidence="8" type="ORF">SAMN04487995_1309</name>
</gene>
<dbReference type="AlphaFoldDB" id="A0A1H6RTJ2"/>
<dbReference type="RefSeq" id="WP_177196970.1">
    <property type="nucleotide sequence ID" value="NZ_FNXY01000002.1"/>
</dbReference>
<dbReference type="InterPro" id="IPR036097">
    <property type="entry name" value="HisK_dim/P_sf"/>
</dbReference>
<evidence type="ECO:0000313" key="8">
    <source>
        <dbReference type="EMBL" id="SEI55110.1"/>
    </source>
</evidence>
<evidence type="ECO:0000259" key="7">
    <source>
        <dbReference type="PROSITE" id="PS50112"/>
    </source>
</evidence>
<keyword evidence="5" id="KW-0418">Kinase</keyword>
<dbReference type="InterPro" id="IPR000014">
    <property type="entry name" value="PAS"/>
</dbReference>
<feature type="domain" description="Histidine kinase" evidence="6">
    <location>
        <begin position="270"/>
        <end position="497"/>
    </location>
</feature>
<dbReference type="InterPro" id="IPR013655">
    <property type="entry name" value="PAS_fold_3"/>
</dbReference>
<dbReference type="Proteomes" id="UP000199532">
    <property type="component" value="Unassembled WGS sequence"/>
</dbReference>
<dbReference type="Pfam" id="PF02518">
    <property type="entry name" value="HATPase_c"/>
    <property type="match status" value="1"/>
</dbReference>
<dbReference type="InterPro" id="IPR036890">
    <property type="entry name" value="HATPase_C_sf"/>
</dbReference>
<dbReference type="Pfam" id="PF08447">
    <property type="entry name" value="PAS_3"/>
    <property type="match status" value="1"/>
</dbReference>
<accession>A0A1H6RTJ2</accession>
<dbReference type="InterPro" id="IPR052162">
    <property type="entry name" value="Sensor_kinase/Photoreceptor"/>
</dbReference>
<dbReference type="SMART" id="SM00388">
    <property type="entry name" value="HisKA"/>
    <property type="match status" value="1"/>
</dbReference>
<keyword evidence="4" id="KW-0808">Transferase</keyword>
<dbReference type="SUPFAM" id="SSF55785">
    <property type="entry name" value="PYP-like sensor domain (PAS domain)"/>
    <property type="match status" value="1"/>
</dbReference>
<dbReference type="Gene3D" id="1.10.287.130">
    <property type="match status" value="1"/>
</dbReference>
<name>A0A1H6RTJ2_9BACT</name>
<dbReference type="Pfam" id="PF00512">
    <property type="entry name" value="HisKA"/>
    <property type="match status" value="1"/>
</dbReference>
<dbReference type="Gene3D" id="3.30.565.10">
    <property type="entry name" value="Histidine kinase-like ATPase, C-terminal domain"/>
    <property type="match status" value="1"/>
</dbReference>
<reference evidence="8 9" key="1">
    <citation type="submission" date="2016-10" db="EMBL/GenBank/DDBJ databases">
        <authorList>
            <person name="de Groot N.N."/>
        </authorList>
    </citation>
    <scope>NUCLEOTIDE SEQUENCE [LARGE SCALE GENOMIC DNA]</scope>
    <source>
        <strain evidence="8 9">DSM 19938</strain>
    </source>
</reference>
<dbReference type="STRING" id="408657.SAMN04487995_1309"/>
<dbReference type="EMBL" id="FNXY01000002">
    <property type="protein sequence ID" value="SEI55110.1"/>
    <property type="molecule type" value="Genomic_DNA"/>
</dbReference>
<dbReference type="Gene3D" id="3.30.450.20">
    <property type="entry name" value="PAS domain"/>
    <property type="match status" value="1"/>
</dbReference>
<evidence type="ECO:0000256" key="5">
    <source>
        <dbReference type="ARBA" id="ARBA00022777"/>
    </source>
</evidence>
<dbReference type="InterPro" id="IPR004358">
    <property type="entry name" value="Sig_transdc_His_kin-like_C"/>
</dbReference>
<evidence type="ECO:0000313" key="9">
    <source>
        <dbReference type="Proteomes" id="UP000199532"/>
    </source>
</evidence>
<keyword evidence="3" id="KW-0597">Phosphoprotein</keyword>
<dbReference type="PRINTS" id="PR00344">
    <property type="entry name" value="BCTRLSENSOR"/>
</dbReference>
<dbReference type="GO" id="GO:0000155">
    <property type="term" value="F:phosphorelay sensor kinase activity"/>
    <property type="evidence" value="ECO:0007669"/>
    <property type="project" value="InterPro"/>
</dbReference>
<comment type="catalytic activity">
    <reaction evidence="1">
        <text>ATP + protein L-histidine = ADP + protein N-phospho-L-histidine.</text>
        <dbReference type="EC" id="2.7.13.3"/>
    </reaction>
</comment>
<dbReference type="PANTHER" id="PTHR43304:SF1">
    <property type="entry name" value="PAC DOMAIN-CONTAINING PROTEIN"/>
    <property type="match status" value="1"/>
</dbReference>
<organism evidence="8 9">
    <name type="scientific">Dyadobacter koreensis</name>
    <dbReference type="NCBI Taxonomy" id="408657"/>
    <lineage>
        <taxon>Bacteria</taxon>
        <taxon>Pseudomonadati</taxon>
        <taxon>Bacteroidota</taxon>
        <taxon>Cytophagia</taxon>
        <taxon>Cytophagales</taxon>
        <taxon>Spirosomataceae</taxon>
        <taxon>Dyadobacter</taxon>
    </lineage>
</organism>
<dbReference type="CDD" id="cd00082">
    <property type="entry name" value="HisKA"/>
    <property type="match status" value="1"/>
</dbReference>
<evidence type="ECO:0000259" key="6">
    <source>
        <dbReference type="PROSITE" id="PS50109"/>
    </source>
</evidence>
<dbReference type="InterPro" id="IPR003594">
    <property type="entry name" value="HATPase_dom"/>
</dbReference>
<evidence type="ECO:0000256" key="2">
    <source>
        <dbReference type="ARBA" id="ARBA00012438"/>
    </source>
</evidence>
<keyword evidence="9" id="KW-1185">Reference proteome</keyword>
<dbReference type="InterPro" id="IPR003661">
    <property type="entry name" value="HisK_dim/P_dom"/>
</dbReference>
<evidence type="ECO:0000256" key="4">
    <source>
        <dbReference type="ARBA" id="ARBA00022679"/>
    </source>
</evidence>
<dbReference type="SUPFAM" id="SSF55874">
    <property type="entry name" value="ATPase domain of HSP90 chaperone/DNA topoisomerase II/histidine kinase"/>
    <property type="match status" value="1"/>
</dbReference>
<evidence type="ECO:0000256" key="1">
    <source>
        <dbReference type="ARBA" id="ARBA00000085"/>
    </source>
</evidence>
<dbReference type="PROSITE" id="PS50112">
    <property type="entry name" value="PAS"/>
    <property type="match status" value="1"/>
</dbReference>
<dbReference type="PANTHER" id="PTHR43304">
    <property type="entry name" value="PHYTOCHROME-LIKE PROTEIN CPH1"/>
    <property type="match status" value="1"/>
</dbReference>
<dbReference type="InterPro" id="IPR035965">
    <property type="entry name" value="PAS-like_dom_sf"/>
</dbReference>
<sequence length="498" mass="56156">MENQLCLFSFEEILNASTTGFIVCCVPSGKGDIDSGNMSCVFINPTAQKLTGITESTGLTQRSIFGEHINLNTLDVSGSLDFKFEKSGVWCRITKSSLGGLFLYTLNDISVEKQHEVKLSHFQKLSAEAEETMEFGSWIWDLKTSQFEWTEGMYKLMGYRSEDLPLSKLDSSTFKKNIHPDDLEMITGKLRNILSYTDTYVLEFRIIAEDGEEKHLYVKGHNTIDEITGHPISVGTAFNVSMLREIQRELEQKVSDLNTSNADLEQFAYVASHDLQEPLRKIVSFGERLDTRSKDSLDEENHLYLDRILSSSRRMQNMINNLLEFSRVTSTSKLFEPTDLNEVLKVTLSDLEVSIQNSKAKIEVDKMPVIDGNQTQLSQLFLNLISNSLKFTKQNVDPVISIKLSDVPETEVIKRKLVGNQQYIKITVKDNGIGFSNENASRIFTIFQRLRGRSEYEGAGIGLSVCKKVVEGHHGIIEAYGIPDQGAVFEIILPVNQN</sequence>
<protein>
    <recommendedName>
        <fullName evidence="2">histidine kinase</fullName>
        <ecNumber evidence="2">2.7.13.3</ecNumber>
    </recommendedName>
</protein>